<evidence type="ECO:0000256" key="6">
    <source>
        <dbReference type="ARBA" id="ARBA00022989"/>
    </source>
</evidence>
<evidence type="ECO:0000256" key="11">
    <source>
        <dbReference type="PIRSR" id="PIRSR602401-1"/>
    </source>
</evidence>
<comment type="subcellular location">
    <subcellularLocation>
        <location evidence="1">Membrane</location>
        <topology evidence="1">Single-pass membrane protein</topology>
    </subcellularLocation>
</comment>
<dbReference type="Gramene" id="Kaladp0089s0023.1.v1.1">
    <property type="protein sequence ID" value="Kaladp0089s0023.1.v1.1"/>
    <property type="gene ID" value="Kaladp0089s0023.v1.1"/>
</dbReference>
<keyword evidence="7 12" id="KW-0560">Oxidoreductase</keyword>
<evidence type="ECO:0000256" key="1">
    <source>
        <dbReference type="ARBA" id="ARBA00004167"/>
    </source>
</evidence>
<dbReference type="Pfam" id="PF00067">
    <property type="entry name" value="p450"/>
    <property type="match status" value="1"/>
</dbReference>
<accession>A0A7N0UY27</accession>
<feature type="binding site" description="axial binding residue" evidence="11">
    <location>
        <position position="454"/>
    </location>
    <ligand>
        <name>heme</name>
        <dbReference type="ChEBI" id="CHEBI:30413"/>
    </ligand>
    <ligandPart>
        <name>Fe</name>
        <dbReference type="ChEBI" id="CHEBI:18248"/>
    </ligandPart>
</feature>
<keyword evidence="5 11" id="KW-0479">Metal-binding</keyword>
<evidence type="ECO:0000256" key="10">
    <source>
        <dbReference type="ARBA" id="ARBA00023136"/>
    </source>
</evidence>
<dbReference type="PRINTS" id="PR00463">
    <property type="entry name" value="EP450I"/>
</dbReference>
<dbReference type="PANTHER" id="PTHR47947:SF62">
    <property type="entry name" value="CYTOCHROME P450, FAMILY 81, SUBFAMILY D, POLYPEPTIDE 5"/>
    <property type="match status" value="1"/>
</dbReference>
<dbReference type="GO" id="GO:0016020">
    <property type="term" value="C:membrane"/>
    <property type="evidence" value="ECO:0007669"/>
    <property type="project" value="UniProtKB-SubCell"/>
</dbReference>
<reference evidence="14" key="1">
    <citation type="submission" date="2021-01" db="UniProtKB">
        <authorList>
            <consortium name="EnsemblPlants"/>
        </authorList>
    </citation>
    <scope>IDENTIFICATION</scope>
</reference>
<dbReference type="GO" id="GO:0020037">
    <property type="term" value="F:heme binding"/>
    <property type="evidence" value="ECO:0007669"/>
    <property type="project" value="InterPro"/>
</dbReference>
<dbReference type="GO" id="GO:0005506">
    <property type="term" value="F:iron ion binding"/>
    <property type="evidence" value="ECO:0007669"/>
    <property type="project" value="InterPro"/>
</dbReference>
<evidence type="ECO:0008006" key="16">
    <source>
        <dbReference type="Google" id="ProtNLM"/>
    </source>
</evidence>
<organism evidence="14 15">
    <name type="scientific">Kalanchoe fedtschenkoi</name>
    <name type="common">Lavender scallops</name>
    <name type="synonym">South American air plant</name>
    <dbReference type="NCBI Taxonomy" id="63787"/>
    <lineage>
        <taxon>Eukaryota</taxon>
        <taxon>Viridiplantae</taxon>
        <taxon>Streptophyta</taxon>
        <taxon>Embryophyta</taxon>
        <taxon>Tracheophyta</taxon>
        <taxon>Spermatophyta</taxon>
        <taxon>Magnoliopsida</taxon>
        <taxon>eudicotyledons</taxon>
        <taxon>Gunneridae</taxon>
        <taxon>Pentapetalae</taxon>
        <taxon>Saxifragales</taxon>
        <taxon>Crassulaceae</taxon>
        <taxon>Kalanchoe</taxon>
    </lineage>
</organism>
<evidence type="ECO:0000256" key="7">
    <source>
        <dbReference type="ARBA" id="ARBA00023002"/>
    </source>
</evidence>
<keyword evidence="9 12" id="KW-0503">Monooxygenase</keyword>
<feature type="transmembrane region" description="Helical" evidence="13">
    <location>
        <begin position="15"/>
        <end position="34"/>
    </location>
</feature>
<keyword evidence="3 11" id="KW-0349">Heme</keyword>
<dbReference type="Gene3D" id="1.10.630.10">
    <property type="entry name" value="Cytochrome P450"/>
    <property type="match status" value="1"/>
</dbReference>
<evidence type="ECO:0000256" key="12">
    <source>
        <dbReference type="RuleBase" id="RU000461"/>
    </source>
</evidence>
<name>A0A7N0UY27_KALFE</name>
<comment type="cofactor">
    <cofactor evidence="11">
        <name>heme</name>
        <dbReference type="ChEBI" id="CHEBI:30413"/>
    </cofactor>
</comment>
<dbReference type="GO" id="GO:0016705">
    <property type="term" value="F:oxidoreductase activity, acting on paired donors, with incorporation or reduction of molecular oxygen"/>
    <property type="evidence" value="ECO:0007669"/>
    <property type="project" value="InterPro"/>
</dbReference>
<evidence type="ECO:0000313" key="14">
    <source>
        <dbReference type="EnsemblPlants" id="Kaladp0089s0023.1.v1.1"/>
    </source>
</evidence>
<comment type="similarity">
    <text evidence="2 12">Belongs to the cytochrome P450 family.</text>
</comment>
<keyword evidence="6 13" id="KW-1133">Transmembrane helix</keyword>
<dbReference type="CDD" id="cd20653">
    <property type="entry name" value="CYP81"/>
    <property type="match status" value="1"/>
</dbReference>
<dbReference type="InterPro" id="IPR001128">
    <property type="entry name" value="Cyt_P450"/>
</dbReference>
<dbReference type="InterPro" id="IPR002401">
    <property type="entry name" value="Cyt_P450_E_grp-I"/>
</dbReference>
<keyword evidence="10 13" id="KW-0472">Membrane</keyword>
<evidence type="ECO:0000256" key="4">
    <source>
        <dbReference type="ARBA" id="ARBA00022692"/>
    </source>
</evidence>
<keyword evidence="8 11" id="KW-0408">Iron</keyword>
<evidence type="ECO:0000256" key="9">
    <source>
        <dbReference type="ARBA" id="ARBA00023033"/>
    </source>
</evidence>
<evidence type="ECO:0000313" key="15">
    <source>
        <dbReference type="Proteomes" id="UP000594263"/>
    </source>
</evidence>
<dbReference type="SUPFAM" id="SSF48264">
    <property type="entry name" value="Cytochrome P450"/>
    <property type="match status" value="1"/>
</dbReference>
<dbReference type="InterPro" id="IPR050651">
    <property type="entry name" value="Plant_Cytochrome_P450_Monoox"/>
</dbReference>
<dbReference type="EnsemblPlants" id="Kaladp0089s0023.1.v1.1">
    <property type="protein sequence ID" value="Kaladp0089s0023.1.v1.1"/>
    <property type="gene ID" value="Kaladp0089s0023.v1.1"/>
</dbReference>
<dbReference type="GO" id="GO:0004497">
    <property type="term" value="F:monooxygenase activity"/>
    <property type="evidence" value="ECO:0007669"/>
    <property type="project" value="UniProtKB-KW"/>
</dbReference>
<dbReference type="PRINTS" id="PR00385">
    <property type="entry name" value="P450"/>
</dbReference>
<dbReference type="FunFam" id="1.10.630.10:FF:000081">
    <property type="entry name" value="Cytochrome P450 CYP81N5"/>
    <property type="match status" value="1"/>
</dbReference>
<dbReference type="AlphaFoldDB" id="A0A7N0UY27"/>
<dbReference type="PANTHER" id="PTHR47947">
    <property type="entry name" value="CYTOCHROME P450 82C3-RELATED"/>
    <property type="match status" value="1"/>
</dbReference>
<evidence type="ECO:0000256" key="13">
    <source>
        <dbReference type="SAM" id="Phobius"/>
    </source>
</evidence>
<evidence type="ECO:0000256" key="5">
    <source>
        <dbReference type="ARBA" id="ARBA00022723"/>
    </source>
</evidence>
<dbReference type="PROSITE" id="PS00086">
    <property type="entry name" value="CYTOCHROME_P450"/>
    <property type="match status" value="1"/>
</dbReference>
<dbReference type="Proteomes" id="UP000594263">
    <property type="component" value="Unplaced"/>
</dbReference>
<protein>
    <recommendedName>
        <fullName evidence="16">Cytochrome P450</fullName>
    </recommendedName>
</protein>
<evidence type="ECO:0000256" key="2">
    <source>
        <dbReference type="ARBA" id="ARBA00010617"/>
    </source>
</evidence>
<dbReference type="InterPro" id="IPR017972">
    <property type="entry name" value="Cyt_P450_CS"/>
</dbReference>
<keyword evidence="15" id="KW-1185">Reference proteome</keyword>
<keyword evidence="4 13" id="KW-0812">Transmembrane</keyword>
<evidence type="ECO:0000256" key="3">
    <source>
        <dbReference type="ARBA" id="ARBA00022617"/>
    </source>
</evidence>
<dbReference type="InterPro" id="IPR036396">
    <property type="entry name" value="Cyt_P450_sf"/>
</dbReference>
<evidence type="ECO:0000256" key="8">
    <source>
        <dbReference type="ARBA" id="ARBA00023004"/>
    </source>
</evidence>
<sequence>MLPLIKIMVMGELPWLYSLSISILLFTPIIFFLVKQIQVQRAPPPPPPPPSPPSVPILGHLYLMKNDVPFQRTLQTLSATYGHVFRLKFGFRSAIVVSSPAAVEDCLVKNDVVFADRPLTRAAKHLNYDSTTMSNASYGDHFRNLRKILNLEIFSASRQSRFLCSRQEEVKMLVKSLFASTRHGFERVEMRSLISEMTLNGILRMISGKSDYGDEGGELRERIKERMGLSAAMSNPADFFPFLRWFDYKSYEKRLVKLKERMDEVLQGMVDQHRKKSSEGSSTDSMIDNLLAMQEAEPASLTDVTIKGLILVLINAGSDTSAITIEWAMSLLLNNPDKLKKARSELEAVIGWHRLVEESDLPNLPYIQCIVNETLRIYPSTPLLLPHQASSDCVIQGYGVKRGTMLLVNAYGLQRDPGVWDEPMRFIPERFENVQEAASHAHKFIPFGVGRRICPGASMASKVVGLALASLIQCFEWGRIGEEEVDMRECPGLTMSKIEPLEVMCRPRDKMLNVLSKLA</sequence>
<dbReference type="OMA" id="ICTIRRR"/>
<proteinExistence type="inferred from homology"/>